<proteinExistence type="predicted"/>
<sequence length="176" mass="17996">MHRTHAGSMLAGVALLALTLAGCGSASDVVTASAGSTEAPEPASPSRTATLPLKKVDTDLPKVGEEMPAFRSPTGNIVCRVASDGARCAITDYSFTPPDRPDGCEGSWGGELVLDESGGYFACAVPEMSGNSPELEYGSSTVIGDYGCTSQRTGVVCVHTGSGHGFMVSRTKTGTF</sequence>
<dbReference type="AlphaFoldDB" id="A0A5Q6RZI4"/>
<name>A0A5Q6RZI4_9ACTN</name>
<dbReference type="RefSeq" id="WP_149768876.1">
    <property type="nucleotide sequence ID" value="NZ_VDFQ02000002.1"/>
</dbReference>
<comment type="caution">
    <text evidence="2">The sequence shown here is derived from an EMBL/GenBank/DDBJ whole genome shotgun (WGS) entry which is preliminary data.</text>
</comment>
<dbReference type="Pfam" id="PF20341">
    <property type="entry name" value="DUF6636"/>
    <property type="match status" value="1"/>
</dbReference>
<feature type="chain" id="PRO_5024284655" evidence="1">
    <location>
        <begin position="27"/>
        <end position="176"/>
    </location>
</feature>
<evidence type="ECO:0000256" key="1">
    <source>
        <dbReference type="SAM" id="SignalP"/>
    </source>
</evidence>
<gene>
    <name evidence="2" type="ORF">FE697_007010</name>
</gene>
<protein>
    <submittedName>
        <fullName evidence="2">Uncharacterized protein</fullName>
    </submittedName>
</protein>
<accession>A0A5Q6RZI4</accession>
<dbReference type="PROSITE" id="PS51257">
    <property type="entry name" value="PROKAR_LIPOPROTEIN"/>
    <property type="match status" value="1"/>
</dbReference>
<feature type="signal peptide" evidence="1">
    <location>
        <begin position="1"/>
        <end position="26"/>
    </location>
</feature>
<dbReference type="Proteomes" id="UP000307768">
    <property type="component" value="Unassembled WGS sequence"/>
</dbReference>
<evidence type="ECO:0000313" key="3">
    <source>
        <dbReference type="Proteomes" id="UP000307768"/>
    </source>
</evidence>
<evidence type="ECO:0000313" key="2">
    <source>
        <dbReference type="EMBL" id="KAA1423357.1"/>
    </source>
</evidence>
<organism evidence="2 3">
    <name type="scientific">Mumia zhuanghuii</name>
    <dbReference type="NCBI Taxonomy" id="2585211"/>
    <lineage>
        <taxon>Bacteria</taxon>
        <taxon>Bacillati</taxon>
        <taxon>Actinomycetota</taxon>
        <taxon>Actinomycetes</taxon>
        <taxon>Propionibacteriales</taxon>
        <taxon>Nocardioidaceae</taxon>
        <taxon>Mumia</taxon>
    </lineage>
</organism>
<dbReference type="EMBL" id="VDFQ02000002">
    <property type="protein sequence ID" value="KAA1423357.1"/>
    <property type="molecule type" value="Genomic_DNA"/>
</dbReference>
<dbReference type="OrthoDB" id="495539at2"/>
<dbReference type="InterPro" id="IPR046576">
    <property type="entry name" value="DUF6636"/>
</dbReference>
<reference evidence="2 3" key="1">
    <citation type="submission" date="2019-09" db="EMBL/GenBank/DDBJ databases">
        <title>Mumia zhuanghuii sp. nov. isolated from the intestinal contents of plateau pika (Ochotona curzoniae) in the Qinghai-Tibet plateau of China.</title>
        <authorList>
            <person name="Tian Z."/>
        </authorList>
    </citation>
    <scope>NUCLEOTIDE SEQUENCE [LARGE SCALE GENOMIC DNA]</scope>
    <source>
        <strain evidence="3">350</strain>
    </source>
</reference>
<keyword evidence="1" id="KW-0732">Signal</keyword>